<dbReference type="EMBL" id="VSRR010003892">
    <property type="protein sequence ID" value="MPC37811.1"/>
    <property type="molecule type" value="Genomic_DNA"/>
</dbReference>
<evidence type="ECO:0000313" key="4">
    <source>
        <dbReference type="Proteomes" id="UP000324222"/>
    </source>
</evidence>
<keyword evidence="2" id="KW-0812">Transmembrane</keyword>
<sequence length="303" mass="33024">MWVSTVKAKRRNKHHSGTKHHGVASERLVVVLVVVVAWYALMLRWGRGTFTTVLLRVQDDRHWDVASVAHLDKGQGSRRGGESRRVLVYVWAGRGEAGRGVGKVRNRGPYSGTPCSLTTTFSKATEMISRVLKSVPPGSSFPAGTMSSTLPRTRSVSAASTSSSGSKQDRIRPVSVCDTSWSRMTGQELRQQHLVRTPSQANNLCTTVPQNLVVQNLGGRHTPTRSSLRHSRMIVLSKNGKAMLRISALSTDFRRCSFKVSSSPGMVVVVVVLLFSGSADAGRTRCCVFMAAQVMSIYGVSLL</sequence>
<dbReference type="AlphaFoldDB" id="A0A5B7ET34"/>
<comment type="caution">
    <text evidence="3">The sequence shown here is derived from an EMBL/GenBank/DDBJ whole genome shotgun (WGS) entry which is preliminary data.</text>
</comment>
<keyword evidence="2" id="KW-1133">Transmembrane helix</keyword>
<accession>A0A5B7ET34</accession>
<feature type="compositionally biased region" description="Low complexity" evidence="1">
    <location>
        <begin position="152"/>
        <end position="166"/>
    </location>
</feature>
<proteinExistence type="predicted"/>
<protein>
    <submittedName>
        <fullName evidence="3">Uncharacterized protein</fullName>
    </submittedName>
</protein>
<dbReference type="OrthoDB" id="7685256at2759"/>
<feature type="region of interest" description="Disordered" evidence="1">
    <location>
        <begin position="136"/>
        <end position="172"/>
    </location>
</feature>
<name>A0A5B7ET34_PORTR</name>
<organism evidence="3 4">
    <name type="scientific">Portunus trituberculatus</name>
    <name type="common">Swimming crab</name>
    <name type="synonym">Neptunus trituberculatus</name>
    <dbReference type="NCBI Taxonomy" id="210409"/>
    <lineage>
        <taxon>Eukaryota</taxon>
        <taxon>Metazoa</taxon>
        <taxon>Ecdysozoa</taxon>
        <taxon>Arthropoda</taxon>
        <taxon>Crustacea</taxon>
        <taxon>Multicrustacea</taxon>
        <taxon>Malacostraca</taxon>
        <taxon>Eumalacostraca</taxon>
        <taxon>Eucarida</taxon>
        <taxon>Decapoda</taxon>
        <taxon>Pleocyemata</taxon>
        <taxon>Brachyura</taxon>
        <taxon>Eubrachyura</taxon>
        <taxon>Portunoidea</taxon>
        <taxon>Portunidae</taxon>
        <taxon>Portuninae</taxon>
        <taxon>Portunus</taxon>
    </lineage>
</organism>
<keyword evidence="4" id="KW-1185">Reference proteome</keyword>
<feature type="compositionally biased region" description="Basic residues" evidence="1">
    <location>
        <begin position="7"/>
        <end position="20"/>
    </location>
</feature>
<feature type="transmembrane region" description="Helical" evidence="2">
    <location>
        <begin position="28"/>
        <end position="46"/>
    </location>
</feature>
<evidence type="ECO:0000256" key="2">
    <source>
        <dbReference type="SAM" id="Phobius"/>
    </source>
</evidence>
<keyword evidence="2" id="KW-0472">Membrane</keyword>
<dbReference type="Proteomes" id="UP000324222">
    <property type="component" value="Unassembled WGS sequence"/>
</dbReference>
<evidence type="ECO:0000313" key="3">
    <source>
        <dbReference type="EMBL" id="MPC37811.1"/>
    </source>
</evidence>
<evidence type="ECO:0000256" key="1">
    <source>
        <dbReference type="SAM" id="MobiDB-lite"/>
    </source>
</evidence>
<feature type="region of interest" description="Disordered" evidence="1">
    <location>
        <begin position="1"/>
        <end position="20"/>
    </location>
</feature>
<reference evidence="3 4" key="1">
    <citation type="submission" date="2019-05" db="EMBL/GenBank/DDBJ databases">
        <title>Another draft genome of Portunus trituberculatus and its Hox gene families provides insights of decapod evolution.</title>
        <authorList>
            <person name="Jeong J.-H."/>
            <person name="Song I."/>
            <person name="Kim S."/>
            <person name="Choi T."/>
            <person name="Kim D."/>
            <person name="Ryu S."/>
            <person name="Kim W."/>
        </authorList>
    </citation>
    <scope>NUCLEOTIDE SEQUENCE [LARGE SCALE GENOMIC DNA]</scope>
    <source>
        <tissue evidence="3">Muscle</tissue>
    </source>
</reference>
<gene>
    <name evidence="3" type="ORF">E2C01_031304</name>
</gene>